<evidence type="ECO:0000313" key="1">
    <source>
        <dbReference type="EMBL" id="KAJ9101455.1"/>
    </source>
</evidence>
<name>A0ACC2VPV2_9TREE</name>
<protein>
    <submittedName>
        <fullName evidence="1">Uncharacterized protein</fullName>
    </submittedName>
</protein>
<dbReference type="Proteomes" id="UP001241377">
    <property type="component" value="Unassembled WGS sequence"/>
</dbReference>
<accession>A0ACC2VPV2</accession>
<evidence type="ECO:0000313" key="2">
    <source>
        <dbReference type="Proteomes" id="UP001241377"/>
    </source>
</evidence>
<proteinExistence type="predicted"/>
<comment type="caution">
    <text evidence="1">The sequence shown here is derived from an EMBL/GenBank/DDBJ whole genome shotgun (WGS) entry which is preliminary data.</text>
</comment>
<dbReference type="EMBL" id="JASBWR010000058">
    <property type="protein sequence ID" value="KAJ9101455.1"/>
    <property type="molecule type" value="Genomic_DNA"/>
</dbReference>
<sequence>MSDAALSKIANLIKVEDDLVKIGALKQQFIKERTSVDLKLNAASQNQIDSISDNLTNLKKSVHKLNSIKGNLGKINQLYDESITNVEDYDTIRQISIVNQFLIQTGNLYHDISNFKGFIQRLATMIQDELSIVQDDPGYSLDNIFRIHYNITQARNFQDYLQQQSSTLSDDLQSIIFKLVLPLQEVVKNFDLLLAEIIYSITEAAKEGNYTLAFKIIKIIEFEANEDLKFSLLNKLDLLKARDMRIINYGNFRGSKRNYRKFFYDKLQESLDEIFDKCVEHFAHDKILVFDNLNWLEDELVFVVNTLAPVFPPNWAIDTFVHNVYYNKLHDFSMEYINTDPPAEDLLKILSYDKHYSEFIESLNFTSSEQDESTAKTKKTKRSIIGEDLRNVVLEDYLKVIVIKMNEWNDNLIKQETQVFSQRESPPDIYTYHQVYEDENSQDELMVFEVDSEVFVLPDFKIPLTMLKEQADVAAESGYGKILVGVIEHWAEQYQKRVDNYLLLVEDEYDRYMSVYNNERFLIKESKMKRLFKKDIPTIDQDIENMTQEELARLSKPGLIEYLAALGNTYEITTERLHEKFLPKYRNKVHSTYQERIDIAFESVVAPTAKLNGLAIRCMVDIIVNDLYPAFSVLFTKTWYDDSKRQNSDELNVAEKIVETICEYMEELRGYASYEIYSVTFNIFLDSFIASYIRIGYENILYGEGRKIEPDQVKKFKSFSEAVSRDATILYGGLEHLFTRKDAAYLLNSLRAIEMLGELATCEDPMNFIPQMWENEILGSFYDCSVEYVRGICLCRKDMDKAQVTTLVSQLEQIKIRYQTEVEEPVIIPGTLREFNFYRK</sequence>
<organism evidence="1 2">
    <name type="scientific">Naganishia cerealis</name>
    <dbReference type="NCBI Taxonomy" id="610337"/>
    <lineage>
        <taxon>Eukaryota</taxon>
        <taxon>Fungi</taxon>
        <taxon>Dikarya</taxon>
        <taxon>Basidiomycota</taxon>
        <taxon>Agaricomycotina</taxon>
        <taxon>Tremellomycetes</taxon>
        <taxon>Filobasidiales</taxon>
        <taxon>Filobasidiaceae</taxon>
        <taxon>Naganishia</taxon>
    </lineage>
</organism>
<gene>
    <name evidence="1" type="ORF">QFC19_005231</name>
</gene>
<keyword evidence="2" id="KW-1185">Reference proteome</keyword>
<reference evidence="1" key="1">
    <citation type="submission" date="2023-04" db="EMBL/GenBank/DDBJ databases">
        <title>Draft Genome sequencing of Naganishia species isolated from polar environments using Oxford Nanopore Technology.</title>
        <authorList>
            <person name="Leo P."/>
            <person name="Venkateswaran K."/>
        </authorList>
    </citation>
    <scope>NUCLEOTIDE SEQUENCE</scope>
    <source>
        <strain evidence="1">MNA-CCFEE 5261</strain>
    </source>
</reference>